<accession>A0ABX8UBF0</accession>
<dbReference type="EMBL" id="CP068985">
    <property type="protein sequence ID" value="QYC45100.1"/>
    <property type="molecule type" value="Genomic_DNA"/>
</dbReference>
<dbReference type="Proteomes" id="UP000824681">
    <property type="component" value="Chromosome"/>
</dbReference>
<protein>
    <submittedName>
        <fullName evidence="1">Uncharacterized protein</fullName>
    </submittedName>
</protein>
<evidence type="ECO:0000313" key="1">
    <source>
        <dbReference type="EMBL" id="QYC45100.1"/>
    </source>
</evidence>
<reference evidence="1 2" key="1">
    <citation type="journal article" date="2021" name="ACS Chem. Biol.">
        <title>Genomic-Led Discovery of a Novel Glycopeptide Antibiotic by Nonomuraea coxensis DSM 45129.</title>
        <authorList>
            <person name="Yushchuk O."/>
            <person name="Vior N.M."/>
            <person name="Andreo-Vidal A."/>
            <person name="Berini F."/>
            <person name="Ruckert C."/>
            <person name="Busche T."/>
            <person name="Binda E."/>
            <person name="Kalinowski J."/>
            <person name="Truman A.W."/>
            <person name="Marinelli F."/>
        </authorList>
    </citation>
    <scope>NUCLEOTIDE SEQUENCE [LARGE SCALE GENOMIC DNA]</scope>
    <source>
        <strain evidence="1 2">DSM 45129</strain>
    </source>
</reference>
<sequence>MSTATGYAISPLARARGRMIPTPQAKTTRLVIISVW</sequence>
<gene>
    <name evidence="1" type="ORF">Nocox_37740</name>
</gene>
<proteinExistence type="predicted"/>
<organism evidence="1 2">
    <name type="scientific">Nonomuraea coxensis DSM 45129</name>
    <dbReference type="NCBI Taxonomy" id="1122611"/>
    <lineage>
        <taxon>Bacteria</taxon>
        <taxon>Bacillati</taxon>
        <taxon>Actinomycetota</taxon>
        <taxon>Actinomycetes</taxon>
        <taxon>Streptosporangiales</taxon>
        <taxon>Streptosporangiaceae</taxon>
        <taxon>Nonomuraea</taxon>
    </lineage>
</organism>
<name>A0ABX8UBF0_9ACTN</name>
<evidence type="ECO:0000313" key="2">
    <source>
        <dbReference type="Proteomes" id="UP000824681"/>
    </source>
</evidence>
<keyword evidence="2" id="KW-1185">Reference proteome</keyword>